<protein>
    <submittedName>
        <fullName evidence="2">Uncharacterized protein</fullName>
    </submittedName>
</protein>
<comment type="caution">
    <text evidence="2">The sequence shown here is derived from an EMBL/GenBank/DDBJ whole genome shotgun (WGS) entry which is preliminary data.</text>
</comment>
<evidence type="ECO:0000313" key="2">
    <source>
        <dbReference type="EMBL" id="KAK2955600.1"/>
    </source>
</evidence>
<gene>
    <name evidence="2" type="ORF">BLNAU_9459</name>
</gene>
<dbReference type="EMBL" id="JARBJD010000065">
    <property type="protein sequence ID" value="KAK2955600.1"/>
    <property type="molecule type" value="Genomic_DNA"/>
</dbReference>
<dbReference type="Proteomes" id="UP001281761">
    <property type="component" value="Unassembled WGS sequence"/>
</dbReference>
<proteinExistence type="predicted"/>
<feature type="compositionally biased region" description="Low complexity" evidence="1">
    <location>
        <begin position="196"/>
        <end position="215"/>
    </location>
</feature>
<accession>A0ABQ9XVU9</accession>
<keyword evidence="3" id="KW-1185">Reference proteome</keyword>
<name>A0ABQ9XVU9_9EUKA</name>
<feature type="region of interest" description="Disordered" evidence="1">
    <location>
        <begin position="194"/>
        <end position="215"/>
    </location>
</feature>
<organism evidence="2 3">
    <name type="scientific">Blattamonas nauphoetae</name>
    <dbReference type="NCBI Taxonomy" id="2049346"/>
    <lineage>
        <taxon>Eukaryota</taxon>
        <taxon>Metamonada</taxon>
        <taxon>Preaxostyla</taxon>
        <taxon>Oxymonadida</taxon>
        <taxon>Blattamonas</taxon>
    </lineage>
</organism>
<sequence length="215" mass="24340">MRPSTKQFQEPASIDLVVHNPAVVEPLFSKLFDRVIYKVESEIEEIQLQKQGLRENQFSTLAQEIVTAYVNSFLLAFVSKISHHQTLVDFIAKFKQPIQSVFQTDVDSVRVSSLADITLLLRFANFCSESTASDWANLLPYHVRKGLPNNVMEQVNVDLSFVLRDDLFFTPFTNLLCSYPLRPFVYLFPFESAPQTTTADSNTSATSNDSSETSL</sequence>
<reference evidence="2 3" key="1">
    <citation type="journal article" date="2022" name="bioRxiv">
        <title>Genomics of Preaxostyla Flagellates Illuminates Evolutionary Transitions and the Path Towards Mitochondrial Loss.</title>
        <authorList>
            <person name="Novak L.V.F."/>
            <person name="Treitli S.C."/>
            <person name="Pyrih J."/>
            <person name="Halakuc P."/>
            <person name="Pipaliya S.V."/>
            <person name="Vacek V."/>
            <person name="Brzon O."/>
            <person name="Soukal P."/>
            <person name="Eme L."/>
            <person name="Dacks J.B."/>
            <person name="Karnkowska A."/>
            <person name="Elias M."/>
            <person name="Hampl V."/>
        </authorList>
    </citation>
    <scope>NUCLEOTIDE SEQUENCE [LARGE SCALE GENOMIC DNA]</scope>
    <source>
        <strain evidence="2">NAU3</strain>
        <tissue evidence="2">Gut</tissue>
    </source>
</reference>
<evidence type="ECO:0000313" key="3">
    <source>
        <dbReference type="Proteomes" id="UP001281761"/>
    </source>
</evidence>
<evidence type="ECO:0000256" key="1">
    <source>
        <dbReference type="SAM" id="MobiDB-lite"/>
    </source>
</evidence>